<accession>A0A0F9SVP9</accession>
<gene>
    <name evidence="1" type="ORF">LCGC14_0805380</name>
</gene>
<reference evidence="1" key="1">
    <citation type="journal article" date="2015" name="Nature">
        <title>Complex archaea that bridge the gap between prokaryotes and eukaryotes.</title>
        <authorList>
            <person name="Spang A."/>
            <person name="Saw J.H."/>
            <person name="Jorgensen S.L."/>
            <person name="Zaremba-Niedzwiedzka K."/>
            <person name="Martijn J."/>
            <person name="Lind A.E."/>
            <person name="van Eijk R."/>
            <person name="Schleper C."/>
            <person name="Guy L."/>
            <person name="Ettema T.J."/>
        </authorList>
    </citation>
    <scope>NUCLEOTIDE SEQUENCE</scope>
</reference>
<evidence type="ECO:0000313" key="1">
    <source>
        <dbReference type="EMBL" id="KKN33288.1"/>
    </source>
</evidence>
<proteinExistence type="predicted"/>
<protein>
    <submittedName>
        <fullName evidence="1">Uncharacterized protein</fullName>
    </submittedName>
</protein>
<organism evidence="1">
    <name type="scientific">marine sediment metagenome</name>
    <dbReference type="NCBI Taxonomy" id="412755"/>
    <lineage>
        <taxon>unclassified sequences</taxon>
        <taxon>metagenomes</taxon>
        <taxon>ecological metagenomes</taxon>
    </lineage>
</organism>
<dbReference type="AlphaFoldDB" id="A0A0F9SVP9"/>
<name>A0A0F9SVP9_9ZZZZ</name>
<dbReference type="EMBL" id="LAZR01002191">
    <property type="protein sequence ID" value="KKN33288.1"/>
    <property type="molecule type" value="Genomic_DNA"/>
</dbReference>
<sequence length="163" mass="19203">MSEDKFSLKGNPSTEELAIVKFLASELMKWEEVDIENITNENIKSLPRPCFWITEHDLSYCDTIDYWYAKSWFPMRYIDHAYMAEDMIEKMGEKAMAKYASELDRIVLEKRIFRKMFLLAHASPKQRTIAAARVLATTWEQLKEWGIDDYSITEESRAANDKK</sequence>
<comment type="caution">
    <text evidence="1">The sequence shown here is derived from an EMBL/GenBank/DDBJ whole genome shotgun (WGS) entry which is preliminary data.</text>
</comment>